<accession>A0ABP9KBI4</accession>
<keyword evidence="2" id="KW-0677">Repeat</keyword>
<evidence type="ECO:0000256" key="2">
    <source>
        <dbReference type="ARBA" id="ARBA00022737"/>
    </source>
</evidence>
<feature type="region of interest" description="Disordered" evidence="5">
    <location>
        <begin position="616"/>
        <end position="635"/>
    </location>
</feature>
<feature type="domain" description="Fibronectin type-III" evidence="6">
    <location>
        <begin position="449"/>
        <end position="540"/>
    </location>
</feature>
<dbReference type="SUPFAM" id="SSF49265">
    <property type="entry name" value="Fibronectin type III"/>
    <property type="match status" value="1"/>
</dbReference>
<dbReference type="Proteomes" id="UP001500124">
    <property type="component" value="Unassembled WGS sequence"/>
</dbReference>
<dbReference type="PANTHER" id="PTHR13817:SF166">
    <property type="entry name" value="NEURONAL IGCAM-RELATED"/>
    <property type="match status" value="1"/>
</dbReference>
<proteinExistence type="predicted"/>
<keyword evidence="4" id="KW-0119">Carbohydrate metabolism</keyword>
<keyword evidence="4" id="KW-0624">Polysaccharide degradation</keyword>
<evidence type="ECO:0000256" key="5">
    <source>
        <dbReference type="SAM" id="MobiDB-lite"/>
    </source>
</evidence>
<evidence type="ECO:0000256" key="3">
    <source>
        <dbReference type="ARBA" id="ARBA00023295"/>
    </source>
</evidence>
<dbReference type="Gene3D" id="1.20.1270.70">
    <property type="entry name" value="Designed single chain three-helix bundle"/>
    <property type="match status" value="1"/>
</dbReference>
<dbReference type="CDD" id="cd00063">
    <property type="entry name" value="FN3"/>
    <property type="match status" value="2"/>
</dbReference>
<dbReference type="PANTHER" id="PTHR13817">
    <property type="entry name" value="TITIN"/>
    <property type="match status" value="1"/>
</dbReference>
<keyword evidence="9" id="KW-1185">Reference proteome</keyword>
<evidence type="ECO:0000259" key="7">
    <source>
        <dbReference type="PROSITE" id="PS51175"/>
    </source>
</evidence>
<dbReference type="EMBL" id="BAABKC010000037">
    <property type="protein sequence ID" value="GAA5053580.1"/>
    <property type="molecule type" value="Genomic_DNA"/>
</dbReference>
<gene>
    <name evidence="8" type="ORF">GCM10023336_24000</name>
</gene>
<protein>
    <recommendedName>
        <fullName evidence="10">Fibronectin type III domain-containing protein</fullName>
    </recommendedName>
</protein>
<sequence length="745" mass="76317">MFHAPSGRQWVSNFDRYQFSPTPDSPSATTTLATLTALNSTTTGGGSLPLSLANGADLRDGADTVTVRYDKPRSRAASDSHLTLRLGSRDGAKSVDIPLDYTGSGWGTLATTTARLDPGVFRGVQDVYADFASGTQTAAQPYVGNIHSLTLTRSSDTPVGFDATAFRAGSGGGLKSEPAGWSGAGSATDLGGTYDGAWLDYGDVDFGDVPRNTVTLTYVNNSARCGAGSAVQLYLDSFDAAHPGTPYATVPLPVTGTAWSAGGTTSLTLPTPLTGAHTVHLRLTTHPDASHPYVANLGRITFGHADTPAATDASALRAAIDRYAHLSGDADRYDTIDFGVFRRELAAARALIDADGATQLDVGTRTRTLHLAAGQLIPLPRLRLEDLVATASALDKARYTDASWQTFTTALAGARSAAGDDTATDATLTARYEALDRALAALTTKPRTAPAAPDAVSATASGTSVTVAWAAPADTGGSPVTGYRVALGDHQVDIHDPDSRATTFTRLPAGRSYTARVQAVNRIGASRPSAATAPVASGGGTPQKPTVTGVTTDGHHVRVTWRAAGDGGFPLVGYTVALDDGTTAHLPGTADTALLTTPSGAKAHTATVTALTLAGTSDGTAPTAPTPATAAPDAADPAYEPTPFPAGTLNAAYASDEWPATGDGTDYFDRLLSGFDDLHSDILGAPANVPHGTPPTAENDEIALRVNNAATQKEVDRAETDATHSATVSLADGLGSRLAGSTPTP</sequence>
<comment type="caution">
    <text evidence="8">The sequence shown here is derived from an EMBL/GenBank/DDBJ whole genome shotgun (WGS) entry which is preliminary data.</text>
</comment>
<dbReference type="PROSITE" id="PS51175">
    <property type="entry name" value="CBM6"/>
    <property type="match status" value="1"/>
</dbReference>
<evidence type="ECO:0000256" key="4">
    <source>
        <dbReference type="ARBA" id="ARBA00023326"/>
    </source>
</evidence>
<evidence type="ECO:0000256" key="1">
    <source>
        <dbReference type="ARBA" id="ARBA00022729"/>
    </source>
</evidence>
<evidence type="ECO:0000313" key="9">
    <source>
        <dbReference type="Proteomes" id="UP001500124"/>
    </source>
</evidence>
<keyword evidence="3" id="KW-0378">Hydrolase</keyword>
<dbReference type="Pfam" id="PF00041">
    <property type="entry name" value="fn3"/>
    <property type="match status" value="1"/>
</dbReference>
<dbReference type="SMART" id="SM00060">
    <property type="entry name" value="FN3"/>
    <property type="match status" value="2"/>
</dbReference>
<dbReference type="Gene3D" id="2.60.120.260">
    <property type="entry name" value="Galactose-binding domain-like"/>
    <property type="match status" value="2"/>
</dbReference>
<organism evidence="8 9">
    <name type="scientific">Streptomyces similanensis</name>
    <dbReference type="NCBI Taxonomy" id="1274988"/>
    <lineage>
        <taxon>Bacteria</taxon>
        <taxon>Bacillati</taxon>
        <taxon>Actinomycetota</taxon>
        <taxon>Actinomycetes</taxon>
        <taxon>Kitasatosporales</taxon>
        <taxon>Streptomycetaceae</taxon>
        <taxon>Streptomyces</taxon>
    </lineage>
</organism>
<dbReference type="InterPro" id="IPR005084">
    <property type="entry name" value="CBM6"/>
</dbReference>
<dbReference type="InterPro" id="IPR006584">
    <property type="entry name" value="Cellulose-bd_IV"/>
</dbReference>
<dbReference type="InterPro" id="IPR013783">
    <property type="entry name" value="Ig-like_fold"/>
</dbReference>
<keyword evidence="3" id="KW-0326">Glycosidase</keyword>
<feature type="domain" description="Fibronectin type-III" evidence="6">
    <location>
        <begin position="541"/>
        <end position="633"/>
    </location>
</feature>
<dbReference type="Pfam" id="PF03422">
    <property type="entry name" value="CBM_6"/>
    <property type="match status" value="1"/>
</dbReference>
<dbReference type="SUPFAM" id="SSF49785">
    <property type="entry name" value="Galactose-binding domain-like"/>
    <property type="match status" value="1"/>
</dbReference>
<feature type="region of interest" description="Disordered" evidence="5">
    <location>
        <begin position="526"/>
        <end position="551"/>
    </location>
</feature>
<dbReference type="InterPro" id="IPR008979">
    <property type="entry name" value="Galactose-bd-like_sf"/>
</dbReference>
<dbReference type="InterPro" id="IPR003961">
    <property type="entry name" value="FN3_dom"/>
</dbReference>
<dbReference type="InterPro" id="IPR036116">
    <property type="entry name" value="FN3_sf"/>
</dbReference>
<evidence type="ECO:0008006" key="10">
    <source>
        <dbReference type="Google" id="ProtNLM"/>
    </source>
</evidence>
<keyword evidence="1" id="KW-0732">Signal</keyword>
<dbReference type="RefSeq" id="WP_345668307.1">
    <property type="nucleotide sequence ID" value="NZ_BAABKC010000037.1"/>
</dbReference>
<dbReference type="Gene3D" id="2.60.40.10">
    <property type="entry name" value="Immunoglobulins"/>
    <property type="match status" value="2"/>
</dbReference>
<feature type="domain" description="CBM6" evidence="7">
    <location>
        <begin position="159"/>
        <end position="303"/>
    </location>
</feature>
<feature type="region of interest" description="Disordered" evidence="5">
    <location>
        <begin position="712"/>
        <end position="745"/>
    </location>
</feature>
<dbReference type="PROSITE" id="PS50853">
    <property type="entry name" value="FN3"/>
    <property type="match status" value="2"/>
</dbReference>
<reference evidence="9" key="1">
    <citation type="journal article" date="2019" name="Int. J. Syst. Evol. Microbiol.">
        <title>The Global Catalogue of Microorganisms (GCM) 10K type strain sequencing project: providing services to taxonomists for standard genome sequencing and annotation.</title>
        <authorList>
            <consortium name="The Broad Institute Genomics Platform"/>
            <consortium name="The Broad Institute Genome Sequencing Center for Infectious Disease"/>
            <person name="Wu L."/>
            <person name="Ma J."/>
        </authorList>
    </citation>
    <scope>NUCLEOTIDE SEQUENCE [LARGE SCALE GENOMIC DNA]</scope>
    <source>
        <strain evidence="9">JCM 18410</strain>
    </source>
</reference>
<dbReference type="InterPro" id="IPR050964">
    <property type="entry name" value="Striated_Muscle_Regulatory"/>
</dbReference>
<evidence type="ECO:0000259" key="6">
    <source>
        <dbReference type="PROSITE" id="PS50853"/>
    </source>
</evidence>
<name>A0ABP9KBI4_9ACTN</name>
<feature type="compositionally biased region" description="Basic and acidic residues" evidence="5">
    <location>
        <begin position="713"/>
        <end position="722"/>
    </location>
</feature>
<dbReference type="SMART" id="SM00606">
    <property type="entry name" value="CBD_IV"/>
    <property type="match status" value="1"/>
</dbReference>
<evidence type="ECO:0000313" key="8">
    <source>
        <dbReference type="EMBL" id="GAA5053580.1"/>
    </source>
</evidence>